<reference evidence="1" key="2">
    <citation type="journal article" date="2015" name="Fish Shellfish Immunol.">
        <title>Early steps in the European eel (Anguilla anguilla)-Vibrio vulnificus interaction in the gills: Role of the RtxA13 toxin.</title>
        <authorList>
            <person name="Callol A."/>
            <person name="Pajuelo D."/>
            <person name="Ebbesson L."/>
            <person name="Teles M."/>
            <person name="MacKenzie S."/>
            <person name="Amaro C."/>
        </authorList>
    </citation>
    <scope>NUCLEOTIDE SEQUENCE</scope>
</reference>
<sequence>MNFNFFLPKLIYYGIIPLKFRKHKVHYYISEYFLLYLKALKKQKKKLVDELTTVPMNSFHVQICMFVYIIMGLTYTHQLECLPYYFRDQVLQAT</sequence>
<dbReference type="EMBL" id="GBXM01014498">
    <property type="protein sequence ID" value="JAH94079.1"/>
    <property type="molecule type" value="Transcribed_RNA"/>
</dbReference>
<name>A0A0E9WUK2_ANGAN</name>
<evidence type="ECO:0000313" key="1">
    <source>
        <dbReference type="EMBL" id="JAH94079.1"/>
    </source>
</evidence>
<reference evidence="1" key="1">
    <citation type="submission" date="2014-11" db="EMBL/GenBank/DDBJ databases">
        <authorList>
            <person name="Amaro Gonzalez C."/>
        </authorList>
    </citation>
    <scope>NUCLEOTIDE SEQUENCE</scope>
</reference>
<protein>
    <submittedName>
        <fullName evidence="1">Uncharacterized protein</fullName>
    </submittedName>
</protein>
<accession>A0A0E9WUK2</accession>
<proteinExistence type="predicted"/>
<organism evidence="1">
    <name type="scientific">Anguilla anguilla</name>
    <name type="common">European freshwater eel</name>
    <name type="synonym">Muraena anguilla</name>
    <dbReference type="NCBI Taxonomy" id="7936"/>
    <lineage>
        <taxon>Eukaryota</taxon>
        <taxon>Metazoa</taxon>
        <taxon>Chordata</taxon>
        <taxon>Craniata</taxon>
        <taxon>Vertebrata</taxon>
        <taxon>Euteleostomi</taxon>
        <taxon>Actinopterygii</taxon>
        <taxon>Neopterygii</taxon>
        <taxon>Teleostei</taxon>
        <taxon>Anguilliformes</taxon>
        <taxon>Anguillidae</taxon>
        <taxon>Anguilla</taxon>
    </lineage>
</organism>
<dbReference type="AlphaFoldDB" id="A0A0E9WUK2"/>